<feature type="domain" description="Calx-beta" evidence="5">
    <location>
        <begin position="418"/>
        <end position="513"/>
    </location>
</feature>
<feature type="domain" description="Calx-beta" evidence="5">
    <location>
        <begin position="640"/>
        <end position="738"/>
    </location>
</feature>
<dbReference type="GO" id="GO:0016020">
    <property type="term" value="C:membrane"/>
    <property type="evidence" value="ECO:0007669"/>
    <property type="project" value="InterPro"/>
</dbReference>
<dbReference type="InterPro" id="IPR011049">
    <property type="entry name" value="Serralysin-like_metalloprot_C"/>
</dbReference>
<dbReference type="EMBL" id="JAEQMY010000026">
    <property type="protein sequence ID" value="MBL0405688.1"/>
    <property type="molecule type" value="Genomic_DNA"/>
</dbReference>
<protein>
    <submittedName>
        <fullName evidence="6">Tandem-95 repeat protein</fullName>
    </submittedName>
</protein>
<keyword evidence="4" id="KW-0406">Ion transport</keyword>
<sequence>MAAPIVTGDQYTLEQGSILTVAGDTNVLKNDTDADGHPLTAKLLYNAGHGALTFNEDGTFTYKPYDPNWTGEDTFYYTATDGSEVSEPIAVTITVTKATGGGTGGSSTPVAAADTFDMNGAAAQGNVLGNDTNAASAHILYNPSYGALDFKADGSFVYTPYDTYTGEDAFFYTVKDANGVESQPVKVTIKGEKTTTGGGETGGSTGPDANADTITLTHTSGQNYSGSTVLANDANVEGVTPTLVYNPGWGTVTFNADGTFNYVLADWATPANDFKGTDEFFYKVSETEIVKVSLTIPAATGGEEPVGEAAPMAQADTFETVTLDGTRSFTSTTSLLANDTATNGDAMTAEKMWNPGWGSVTVNADGTFTYVLADWANEANGFKGTDEFFYVAKDNDGSSQVVKVVLNNITVPAVEPPPAAEVPEINIVATGKSLPTEVTEGDAVTYTFSRSGDTSAALEINVNVTGTATPGTDHNGAPGKVAFAAGSATATYTVQTTDDLSFEPSETIQVDVAQGNGYTVGSNFTVTTSISDNDADEPPPQVPVVTLSDMPIQANEGGGAVYTFSRTGDTSAELTINVTVGGTATAGQDYTAPATATFAAGSSTAKFTIQTTEDTSVESTETLVVNVAAGNGYTPSGIGAITNLMDNDVAPVLPKVSIGDATAPEGNSLTFNIKLDKAPTSPVTVTYETVHGTTTDGDLVYQTNEVIFLAGQTSKNISIATIEDTTPELTKTFDVKIVSAEGADIADGTGVGTITNDDAGPLPPGNIVVSKTSLAVTEGAATDTFTVKLDSPPTSDVTVTVYTGNELMALGPNGNSNLVFTAQNWNTPQTVTVRSEDDAISEGPHADAVGFIVSSNDARFGDVWADEIPVTITDAGAQPVMPYVSVANKSGNVTEGGEMEFAFYRSDAGDGNLPIIYEMTGLDPSDIAAIKWNGVEGGAARFEGSSQWAYMRVVLADDADIEQAETLTVTLKENGTYLYEDPISATGDVLDNDGVVTPPPELPVLSMAVENINLNEGASASITITLSKASDTPVTAEWATSPSDGTDYRGASGTVTFAPGETSRTITVDALEDTIKEGDEVFGVSISNPVGATITDKPTTYVTIKDNDSVVTPPPPAALTVSAEDGIVMENVDGGQVGFKVKLSAPATSDVLVQWEMSDGSATEGADYANAVSGELWFMEGDTELTVITHVFDDVDVEGDETINFKITGVDGNATIAKATSTVTIQDDDHPTEEEPTGPAGISVSKLSFDLAEGGPADATTVVLTGKPTAPVTISMGSDGGVLFSVNGGEALPTPTLTFTPDNWNKPQTVSVVPVDNAEYQPDGYGTPIYFEPIVTDDPAYQEVFPPSGWATITDNEPAPPNQPPVAMALSTQVWEDNPVADIQGNGYDEGTFAITEYKIVNQPVEGGTVTLKPDGRTFHFEGNKEFLSSMNRGEVKPISFEYAVKDYEGLWSAPEKITFNVHGITNGADETIIATSTTTPSQTDFFPINGGDGNDTVVFNAFALGSGTNSITLGGTVASTPYAGKPIVNVENITLKGVSSTTAGRVLTVNGDDQKNVITVEATNKKLFLNGLGGDDTFDFTGSGQEALTSVITGGAGNDTVNAKSGLYINDQGGGNDIYNFGAGAQHVNFYGDVGSDTITGFTKGVDKLHFLGGQTVTSEMRGTDTVISTSTGGTVTVKNAALTTSDWMFVA</sequence>
<keyword evidence="4" id="KW-0813">Transport</keyword>
<keyword evidence="3" id="KW-0106">Calcium</keyword>
<feature type="domain" description="Calx-beta" evidence="5">
    <location>
        <begin position="526"/>
        <end position="628"/>
    </location>
</feature>
<dbReference type="GO" id="GO:0030001">
    <property type="term" value="P:metal ion transport"/>
    <property type="evidence" value="ECO:0007669"/>
    <property type="project" value="TreeGrafter"/>
</dbReference>
<gene>
    <name evidence="6" type="ORF">JKG68_17140</name>
</gene>
<dbReference type="RefSeq" id="WP_202061944.1">
    <property type="nucleotide sequence ID" value="NZ_JAEQMY010000026.1"/>
</dbReference>
<dbReference type="SMART" id="SM00237">
    <property type="entry name" value="Calx_beta"/>
    <property type="match status" value="5"/>
</dbReference>
<dbReference type="Gene3D" id="2.60.40.2030">
    <property type="match status" value="5"/>
</dbReference>
<dbReference type="InterPro" id="IPR038081">
    <property type="entry name" value="CalX-like_sf"/>
</dbReference>
<feature type="domain" description="Calx-beta" evidence="5">
    <location>
        <begin position="1100"/>
        <end position="1208"/>
    </location>
</feature>
<proteinExistence type="predicted"/>
<evidence type="ECO:0000256" key="3">
    <source>
        <dbReference type="ARBA" id="ARBA00022837"/>
    </source>
</evidence>
<dbReference type="Gene3D" id="2.60.40.3440">
    <property type="match status" value="1"/>
</dbReference>
<dbReference type="InterPro" id="IPR051171">
    <property type="entry name" value="CaCA"/>
</dbReference>
<dbReference type="Proteomes" id="UP000605848">
    <property type="component" value="Unassembled WGS sequence"/>
</dbReference>
<dbReference type="PANTHER" id="PTHR11878">
    <property type="entry name" value="SODIUM/CALCIUM EXCHANGER"/>
    <property type="match status" value="1"/>
</dbReference>
<dbReference type="InterPro" id="IPR003644">
    <property type="entry name" value="Calx_beta"/>
</dbReference>
<dbReference type="Pfam" id="PF17963">
    <property type="entry name" value="Big_9"/>
    <property type="match status" value="4"/>
</dbReference>
<reference evidence="6" key="1">
    <citation type="submission" date="2021-01" db="EMBL/GenBank/DDBJ databases">
        <title>Microvirga sp.</title>
        <authorList>
            <person name="Kim M.K."/>
        </authorList>
    </citation>
    <scope>NUCLEOTIDE SEQUENCE</scope>
    <source>
        <strain evidence="6">5420S-16</strain>
    </source>
</reference>
<evidence type="ECO:0000256" key="1">
    <source>
        <dbReference type="ARBA" id="ARBA00022729"/>
    </source>
</evidence>
<dbReference type="PANTHER" id="PTHR11878:SF65">
    <property type="entry name" value="NA_CA-EXCHANGE PROTEIN, ISOFORM G"/>
    <property type="match status" value="1"/>
</dbReference>
<keyword evidence="1" id="KW-0732">Signal</keyword>
<dbReference type="NCBIfam" id="NF012211">
    <property type="entry name" value="tand_rpt_95"/>
    <property type="match status" value="2"/>
</dbReference>
<comment type="caution">
    <text evidence="6">The sequence shown here is derived from an EMBL/GenBank/DDBJ whole genome shotgun (WGS) entry which is preliminary data.</text>
</comment>
<accession>A0A937CXL0</accession>
<dbReference type="Gene3D" id="2.60.40.2810">
    <property type="match status" value="1"/>
</dbReference>
<evidence type="ECO:0000313" key="7">
    <source>
        <dbReference type="Proteomes" id="UP000605848"/>
    </source>
</evidence>
<dbReference type="Gene3D" id="2.150.10.10">
    <property type="entry name" value="Serralysin-like metalloprotease, C-terminal"/>
    <property type="match status" value="1"/>
</dbReference>
<evidence type="ECO:0000256" key="4">
    <source>
        <dbReference type="ARBA" id="ARBA00023065"/>
    </source>
</evidence>
<name>A0A937CXL0_9HYPH</name>
<evidence type="ECO:0000256" key="2">
    <source>
        <dbReference type="ARBA" id="ARBA00022737"/>
    </source>
</evidence>
<keyword evidence="2" id="KW-0677">Repeat</keyword>
<keyword evidence="7" id="KW-1185">Reference proteome</keyword>
<dbReference type="SUPFAM" id="SSF141072">
    <property type="entry name" value="CalX-like"/>
    <property type="match status" value="6"/>
</dbReference>
<evidence type="ECO:0000313" key="6">
    <source>
        <dbReference type="EMBL" id="MBL0405688.1"/>
    </source>
</evidence>
<organism evidence="6 7">
    <name type="scientific">Microvirga aerilata</name>
    <dbReference type="NCBI Taxonomy" id="670292"/>
    <lineage>
        <taxon>Bacteria</taxon>
        <taxon>Pseudomonadati</taxon>
        <taxon>Pseudomonadota</taxon>
        <taxon>Alphaproteobacteria</taxon>
        <taxon>Hyphomicrobiales</taxon>
        <taxon>Methylobacteriaceae</taxon>
        <taxon>Microvirga</taxon>
    </lineage>
</organism>
<evidence type="ECO:0000259" key="5">
    <source>
        <dbReference type="SMART" id="SM00237"/>
    </source>
</evidence>
<feature type="domain" description="Calx-beta" evidence="5">
    <location>
        <begin position="985"/>
        <end position="1087"/>
    </location>
</feature>
<dbReference type="Pfam" id="PF03160">
    <property type="entry name" value="Calx-beta"/>
    <property type="match status" value="5"/>
</dbReference>
<dbReference type="SUPFAM" id="SSF51120">
    <property type="entry name" value="beta-Roll"/>
    <property type="match status" value="1"/>
</dbReference>
<dbReference type="GO" id="GO:0007154">
    <property type="term" value="P:cell communication"/>
    <property type="evidence" value="ECO:0007669"/>
    <property type="project" value="InterPro"/>
</dbReference>